<dbReference type="GO" id="GO:0005840">
    <property type="term" value="C:ribosome"/>
    <property type="evidence" value="ECO:0007669"/>
    <property type="project" value="UniProtKB-KW"/>
</dbReference>
<keyword evidence="4" id="KW-1185">Reference proteome</keyword>
<reference evidence="4" key="1">
    <citation type="submission" date="2016-10" db="EMBL/GenBank/DDBJ databases">
        <authorList>
            <person name="Varghese N."/>
            <person name="Submissions S."/>
        </authorList>
    </citation>
    <scope>NUCLEOTIDE SEQUENCE [LARGE SCALE GENOMIC DNA]</scope>
    <source>
        <strain evidence="4">DSM 22427</strain>
    </source>
</reference>
<feature type="region of interest" description="Disordered" evidence="1">
    <location>
        <begin position="39"/>
        <end position="62"/>
    </location>
</feature>
<dbReference type="InterPro" id="IPR000182">
    <property type="entry name" value="GNAT_dom"/>
</dbReference>
<dbReference type="AlphaFoldDB" id="A0A1I6RUA7"/>
<dbReference type="Pfam" id="PF00583">
    <property type="entry name" value="Acetyltransf_1"/>
    <property type="match status" value="1"/>
</dbReference>
<dbReference type="EMBL" id="FOZS01000002">
    <property type="protein sequence ID" value="SFS68291.1"/>
    <property type="molecule type" value="Genomic_DNA"/>
</dbReference>
<dbReference type="GO" id="GO:0016747">
    <property type="term" value="F:acyltransferase activity, transferring groups other than amino-acyl groups"/>
    <property type="evidence" value="ECO:0007669"/>
    <property type="project" value="InterPro"/>
</dbReference>
<sequence>MSTHPTFSFDDPLQQRVYEYVERNGAVPPDELARAIRVDAGGSQSKPARSAEYRQQVRPSSDRLQDALDELKTDGYLLETDGRLRISVTAPERTVELEDGIVRIRPAREFDRDGLVDAMREVAGEEQYIVAENVADRLERESALVRANADRSRVFFVATFEPDPETESEPRSDVVGWLHLDAPELPSLRHTAEVTVGVRPEVRREGIGSTLLEYGLEWAGEADYRKVTQNLPATNERAIEFLTEQGWQREGERERQYCIDDSFTDEVLMGIWLE</sequence>
<dbReference type="PROSITE" id="PS51186">
    <property type="entry name" value="GNAT"/>
    <property type="match status" value="1"/>
</dbReference>
<feature type="domain" description="N-acetyltransferase" evidence="2">
    <location>
        <begin position="102"/>
        <end position="274"/>
    </location>
</feature>
<accession>A0A1I6RUA7</accession>
<dbReference type="CDD" id="cd04301">
    <property type="entry name" value="NAT_SF"/>
    <property type="match status" value="1"/>
</dbReference>
<dbReference type="SUPFAM" id="SSF55729">
    <property type="entry name" value="Acyl-CoA N-acyltransferases (Nat)"/>
    <property type="match status" value="1"/>
</dbReference>
<keyword evidence="3" id="KW-0687">Ribonucleoprotein</keyword>
<dbReference type="RefSeq" id="WP_092904409.1">
    <property type="nucleotide sequence ID" value="NZ_FOZS01000002.1"/>
</dbReference>
<gene>
    <name evidence="3" type="ORF">SAMN04488556_2135</name>
</gene>
<dbReference type="Gene3D" id="3.40.630.30">
    <property type="match status" value="1"/>
</dbReference>
<evidence type="ECO:0000256" key="1">
    <source>
        <dbReference type="SAM" id="MobiDB-lite"/>
    </source>
</evidence>
<dbReference type="OrthoDB" id="55684at2157"/>
<dbReference type="PANTHER" id="PTHR43072">
    <property type="entry name" value="N-ACETYLTRANSFERASE"/>
    <property type="match status" value="1"/>
</dbReference>
<dbReference type="Proteomes" id="UP000199199">
    <property type="component" value="Unassembled WGS sequence"/>
</dbReference>
<evidence type="ECO:0000259" key="2">
    <source>
        <dbReference type="PROSITE" id="PS51186"/>
    </source>
</evidence>
<organism evidence="3 4">
    <name type="scientific">Halostagnicola kamekurae</name>
    <dbReference type="NCBI Taxonomy" id="619731"/>
    <lineage>
        <taxon>Archaea</taxon>
        <taxon>Methanobacteriati</taxon>
        <taxon>Methanobacteriota</taxon>
        <taxon>Stenosarchaea group</taxon>
        <taxon>Halobacteria</taxon>
        <taxon>Halobacteriales</taxon>
        <taxon>Natrialbaceae</taxon>
        <taxon>Halostagnicola</taxon>
    </lineage>
</organism>
<name>A0A1I6RUA7_9EURY</name>
<proteinExistence type="predicted"/>
<dbReference type="InterPro" id="IPR016181">
    <property type="entry name" value="Acyl_CoA_acyltransferase"/>
</dbReference>
<evidence type="ECO:0000313" key="3">
    <source>
        <dbReference type="EMBL" id="SFS68291.1"/>
    </source>
</evidence>
<keyword evidence="3" id="KW-0689">Ribosomal protein</keyword>
<dbReference type="PANTHER" id="PTHR43072:SF52">
    <property type="entry name" value="GCN5-RELATED N-ACETYLTRANSFERASE"/>
    <property type="match status" value="1"/>
</dbReference>
<protein>
    <submittedName>
        <fullName evidence="3">Ribosomal protein S18 acetylase RimI</fullName>
    </submittedName>
</protein>
<evidence type="ECO:0000313" key="4">
    <source>
        <dbReference type="Proteomes" id="UP000199199"/>
    </source>
</evidence>